<organism evidence="6 7">
    <name type="scientific">Archangium gephyra</name>
    <dbReference type="NCBI Taxonomy" id="48"/>
    <lineage>
        <taxon>Bacteria</taxon>
        <taxon>Pseudomonadati</taxon>
        <taxon>Myxococcota</taxon>
        <taxon>Myxococcia</taxon>
        <taxon>Myxococcales</taxon>
        <taxon>Cystobacterineae</taxon>
        <taxon>Archangiaceae</taxon>
        <taxon>Archangium</taxon>
    </lineage>
</organism>
<evidence type="ECO:0000313" key="6">
    <source>
        <dbReference type="EMBL" id="PZR18615.1"/>
    </source>
</evidence>
<dbReference type="CDD" id="cd05466">
    <property type="entry name" value="PBP2_LTTR_substrate"/>
    <property type="match status" value="1"/>
</dbReference>
<dbReference type="Pfam" id="PF03466">
    <property type="entry name" value="LysR_substrate"/>
    <property type="match status" value="1"/>
</dbReference>
<dbReference type="InterPro" id="IPR000847">
    <property type="entry name" value="LysR_HTH_N"/>
</dbReference>
<name>A0A2W5U4P8_9BACT</name>
<feature type="domain" description="HTH lysR-type" evidence="5">
    <location>
        <begin position="5"/>
        <end position="62"/>
    </location>
</feature>
<comment type="similarity">
    <text evidence="1">Belongs to the LysR transcriptional regulatory family.</text>
</comment>
<evidence type="ECO:0000313" key="7">
    <source>
        <dbReference type="Proteomes" id="UP000249061"/>
    </source>
</evidence>
<dbReference type="GO" id="GO:0000976">
    <property type="term" value="F:transcription cis-regulatory region binding"/>
    <property type="evidence" value="ECO:0007669"/>
    <property type="project" value="TreeGrafter"/>
</dbReference>
<dbReference type="Gene3D" id="3.40.190.10">
    <property type="entry name" value="Periplasmic binding protein-like II"/>
    <property type="match status" value="2"/>
</dbReference>
<dbReference type="GO" id="GO:0003700">
    <property type="term" value="F:DNA-binding transcription factor activity"/>
    <property type="evidence" value="ECO:0007669"/>
    <property type="project" value="InterPro"/>
</dbReference>
<comment type="caution">
    <text evidence="6">The sequence shown here is derived from an EMBL/GenBank/DDBJ whole genome shotgun (WGS) entry which is preliminary data.</text>
</comment>
<evidence type="ECO:0000256" key="3">
    <source>
        <dbReference type="ARBA" id="ARBA00023125"/>
    </source>
</evidence>
<dbReference type="Pfam" id="PF00126">
    <property type="entry name" value="HTH_1"/>
    <property type="match status" value="1"/>
</dbReference>
<evidence type="ECO:0000256" key="1">
    <source>
        <dbReference type="ARBA" id="ARBA00009437"/>
    </source>
</evidence>
<keyword evidence="2" id="KW-0805">Transcription regulation</keyword>
<dbReference type="Gene3D" id="1.10.10.10">
    <property type="entry name" value="Winged helix-like DNA-binding domain superfamily/Winged helix DNA-binding domain"/>
    <property type="match status" value="1"/>
</dbReference>
<evidence type="ECO:0000256" key="4">
    <source>
        <dbReference type="ARBA" id="ARBA00023163"/>
    </source>
</evidence>
<evidence type="ECO:0000259" key="5">
    <source>
        <dbReference type="PROSITE" id="PS50931"/>
    </source>
</evidence>
<keyword evidence="4" id="KW-0804">Transcription</keyword>
<dbReference type="InterPro" id="IPR036388">
    <property type="entry name" value="WH-like_DNA-bd_sf"/>
</dbReference>
<evidence type="ECO:0000256" key="2">
    <source>
        <dbReference type="ARBA" id="ARBA00023015"/>
    </source>
</evidence>
<gene>
    <name evidence="6" type="ORF">DI536_01675</name>
</gene>
<dbReference type="InterPro" id="IPR036390">
    <property type="entry name" value="WH_DNA-bd_sf"/>
</dbReference>
<dbReference type="SUPFAM" id="SSF53850">
    <property type="entry name" value="Periplasmic binding protein-like II"/>
    <property type="match status" value="1"/>
</dbReference>
<dbReference type="EMBL" id="QFQP01000001">
    <property type="protein sequence ID" value="PZR18615.1"/>
    <property type="molecule type" value="Genomic_DNA"/>
</dbReference>
<keyword evidence="3" id="KW-0238">DNA-binding</keyword>
<dbReference type="PANTHER" id="PTHR30126:SF40">
    <property type="entry name" value="HTH-TYPE TRANSCRIPTIONAL REGULATOR GLTR"/>
    <property type="match status" value="1"/>
</dbReference>
<dbReference type="PANTHER" id="PTHR30126">
    <property type="entry name" value="HTH-TYPE TRANSCRIPTIONAL REGULATOR"/>
    <property type="match status" value="1"/>
</dbReference>
<protein>
    <submittedName>
        <fullName evidence="6">LysR family transcriptional regulator</fullName>
    </submittedName>
</protein>
<dbReference type="SUPFAM" id="SSF46785">
    <property type="entry name" value="Winged helix' DNA-binding domain"/>
    <property type="match status" value="1"/>
</dbReference>
<reference evidence="6 7" key="1">
    <citation type="submission" date="2017-08" db="EMBL/GenBank/DDBJ databases">
        <title>Infants hospitalized years apart are colonized by the same room-sourced microbial strains.</title>
        <authorList>
            <person name="Brooks B."/>
            <person name="Olm M.R."/>
            <person name="Firek B.A."/>
            <person name="Baker R."/>
            <person name="Thomas B.C."/>
            <person name="Morowitz M.J."/>
            <person name="Banfield J.F."/>
        </authorList>
    </citation>
    <scope>NUCLEOTIDE SEQUENCE [LARGE SCALE GENOMIC DNA]</scope>
    <source>
        <strain evidence="6">S2_003_000_R2_14</strain>
    </source>
</reference>
<proteinExistence type="inferred from homology"/>
<dbReference type="Proteomes" id="UP000249061">
    <property type="component" value="Unassembled WGS sequence"/>
</dbReference>
<dbReference type="AlphaFoldDB" id="A0A2W5U4P8"/>
<dbReference type="PROSITE" id="PS50931">
    <property type="entry name" value="HTH_LYSR"/>
    <property type="match status" value="1"/>
</dbReference>
<accession>A0A2W5U4P8</accession>
<dbReference type="InterPro" id="IPR005119">
    <property type="entry name" value="LysR_subst-bd"/>
</dbReference>
<sequence>MLNSVNLERLQTFVVAARSSTFAEAAKLRGVSVSAVSQQVRALEGEVGLALFERIGRRVRLTDEGRSLLDTAAVHLSAIFDAIGEVGARRSSLRGLVTLGTPRTFGHEWLEPRLPKLLARAPQLRLSLRFEVPSLLERALLDGALDLAIFARPPELPGIEGRLLTRETLVAVAPPKLPCRDLDEAAARALPWVTFASDRPMHDTWWRATFGRNSKPATEAVVQVPSLEFQLALVKRGVGVAVLPDYLVRTSLQRNEVKELPLQPGKPARNAIFLAWRRGTVTSARFEAVRDALLK</sequence>